<organism evidence="1 2">
    <name type="scientific">Chloracidobacterium thermophilum (strain B)</name>
    <dbReference type="NCBI Taxonomy" id="981222"/>
    <lineage>
        <taxon>Bacteria</taxon>
        <taxon>Pseudomonadati</taxon>
        <taxon>Acidobacteriota</taxon>
        <taxon>Terriglobia</taxon>
        <taxon>Terriglobales</taxon>
        <taxon>Acidobacteriaceae</taxon>
        <taxon>Chloracidobacterium</taxon>
    </lineage>
</organism>
<evidence type="ECO:0000313" key="2">
    <source>
        <dbReference type="Proteomes" id="UP000006791"/>
    </source>
</evidence>
<keyword evidence="2" id="KW-1185">Reference proteome</keyword>
<accession>G2LJN1</accession>
<dbReference type="EMBL" id="CP002515">
    <property type="protein sequence ID" value="AEP13048.1"/>
    <property type="molecule type" value="Genomic_DNA"/>
</dbReference>
<sequence length="35" mass="4005">MLTIEPFDILSDHPFRNVEIAFTSARVNTTKVVEI</sequence>
<proteinExistence type="predicted"/>
<gene>
    <name evidence="1" type="ordered locus">Cabther_B0040</name>
</gene>
<evidence type="ECO:0000313" key="1">
    <source>
        <dbReference type="EMBL" id="AEP13048.1"/>
    </source>
</evidence>
<dbReference type="AlphaFoldDB" id="G2LJN1"/>
<reference evidence="1 2" key="1">
    <citation type="journal article" date="2012" name="Environ. Microbiol.">
        <title>Complete genome of Candidatus Chloracidobacterium thermophilum, a chlorophyll-based photoheterotroph belonging to the phylum Acidobacteria.</title>
        <authorList>
            <person name="Garcia Costas A.M."/>
            <person name="Liu Z."/>
            <person name="Tomsho L.P."/>
            <person name="Schuster S.C."/>
            <person name="Ward D.M."/>
            <person name="Bryant D.A."/>
        </authorList>
    </citation>
    <scope>NUCLEOTIDE SEQUENCE [LARGE SCALE GENOMIC DNA]</scope>
    <source>
        <strain evidence="1 2">B</strain>
    </source>
</reference>
<dbReference type="KEGG" id="ctm:Cabther_B0040"/>
<dbReference type="Proteomes" id="UP000006791">
    <property type="component" value="Chromosome 2"/>
</dbReference>
<name>G2LJN1_CHLTF</name>
<protein>
    <submittedName>
        <fullName evidence="1">Uncharacterized protein</fullName>
    </submittedName>
</protein>
<dbReference type="HOGENOM" id="CLU_3364079_0_0_0"/>